<comment type="subcellular location">
    <subcellularLocation>
        <location evidence="1">Nucleus</location>
    </subcellularLocation>
</comment>
<dbReference type="OrthoDB" id="298344at2759"/>
<organism evidence="7 8">
    <name type="scientific">Microbotryum intermedium</name>
    <dbReference type="NCBI Taxonomy" id="269621"/>
    <lineage>
        <taxon>Eukaryota</taxon>
        <taxon>Fungi</taxon>
        <taxon>Dikarya</taxon>
        <taxon>Basidiomycota</taxon>
        <taxon>Pucciniomycotina</taxon>
        <taxon>Microbotryomycetes</taxon>
        <taxon>Microbotryales</taxon>
        <taxon>Microbotryaceae</taxon>
        <taxon>Microbotryum</taxon>
    </lineage>
</organism>
<sequence>MTMASNISSTTASSRRAHQTKMSTAKPSTGSASAQVGSSGQLQSHSSARGVGSGAAKSATLKSDSSAASSSTSSPSSSLIANLTNKTPRFVSRHCHQDKKTPVTQPRMFCSNTDCSFNYCDKCIRKHYIFIPFVANALFECPACQGICSCARCVKARIRNKKVRSAPGGKRLQHHTLGGGHHEDHGDEESDAASSGDEASAQPSSRRRMPKKESSTPQGLEFGANGLDTSSHGSDSLLSGQVESSGAGATRQARNRNCKRDAAAASDDDEDDGAEDDVHANMYNASFGHFPNGYSMMHAMGSASEMMLPQLVLGTGEVVDPNVAPYHGAHLQASPMEYDGFPFNSFAVDSNASELKMAARPCSPTRPRPASSFWQVNRSEHKRRRMSASSVGSSAPSLSSLSSFPDSGSRSGTGSGSMDSYTSIDSTCSSPEATTTVCETEATTPPVFPEEDKLGKDDDLDSLLFNEGNFSSVAGPGGLSSTLTTFPTIDKASPMRLAIPTDDEVTNSVSHDSFASAKLSSLNDWGSLASSGLMQVHDRIPSSSSTSTLLSVSADSFADGTPRQTSAASVISWCDELELDFGPIAGDRPSCSFSGPYLPPHHRHFSIREDDEFAWATSTVTSLIDNAGFVQVDDWIN</sequence>
<evidence type="ECO:0000256" key="5">
    <source>
        <dbReference type="SAM" id="MobiDB-lite"/>
    </source>
</evidence>
<feature type="region of interest" description="Disordered" evidence="5">
    <location>
        <begin position="162"/>
        <end position="276"/>
    </location>
</feature>
<name>A0A238FBV8_9BASI</name>
<proteinExistence type="predicted"/>
<dbReference type="GO" id="GO:0005634">
    <property type="term" value="C:nucleus"/>
    <property type="evidence" value="ECO:0007669"/>
    <property type="project" value="UniProtKB-SubCell"/>
</dbReference>
<evidence type="ECO:0000256" key="4">
    <source>
        <dbReference type="ARBA" id="ARBA00023242"/>
    </source>
</evidence>
<keyword evidence="4" id="KW-0539">Nucleus</keyword>
<keyword evidence="3" id="KW-0804">Transcription</keyword>
<evidence type="ECO:0000256" key="1">
    <source>
        <dbReference type="ARBA" id="ARBA00004123"/>
    </source>
</evidence>
<keyword evidence="8" id="KW-1185">Reference proteome</keyword>
<feature type="domain" description="Zinc-finger" evidence="6">
    <location>
        <begin position="93"/>
        <end position="158"/>
    </location>
</feature>
<dbReference type="AlphaFoldDB" id="A0A238FBV8"/>
<evidence type="ECO:0000313" key="8">
    <source>
        <dbReference type="Proteomes" id="UP000198372"/>
    </source>
</evidence>
<gene>
    <name evidence="7" type="ORF">BQ2448_2920</name>
</gene>
<protein>
    <submittedName>
        <fullName evidence="7">BQ2448_2920 protein</fullName>
    </submittedName>
</protein>
<feature type="compositionally biased region" description="Low complexity" evidence="5">
    <location>
        <begin position="192"/>
        <end position="201"/>
    </location>
</feature>
<feature type="compositionally biased region" description="Polar residues" evidence="5">
    <location>
        <begin position="1"/>
        <end position="27"/>
    </location>
</feature>
<dbReference type="Proteomes" id="UP000198372">
    <property type="component" value="Unassembled WGS sequence"/>
</dbReference>
<feature type="compositionally biased region" description="Acidic residues" evidence="5">
    <location>
        <begin position="266"/>
        <end position="275"/>
    </location>
</feature>
<evidence type="ECO:0000256" key="2">
    <source>
        <dbReference type="ARBA" id="ARBA00023015"/>
    </source>
</evidence>
<dbReference type="STRING" id="269621.A0A238FBV8"/>
<evidence type="ECO:0000259" key="6">
    <source>
        <dbReference type="Pfam" id="PF10497"/>
    </source>
</evidence>
<feature type="compositionally biased region" description="Low complexity" evidence="5">
    <location>
        <begin position="28"/>
        <end position="44"/>
    </location>
</feature>
<feature type="region of interest" description="Disordered" evidence="5">
    <location>
        <begin position="360"/>
        <end position="460"/>
    </location>
</feature>
<dbReference type="EMBL" id="FMSP01000007">
    <property type="protein sequence ID" value="SCV71332.1"/>
    <property type="molecule type" value="Genomic_DNA"/>
</dbReference>
<keyword evidence="2" id="KW-0805">Transcription regulation</keyword>
<evidence type="ECO:0000256" key="3">
    <source>
        <dbReference type="ARBA" id="ARBA00023163"/>
    </source>
</evidence>
<feature type="region of interest" description="Disordered" evidence="5">
    <location>
        <begin position="1"/>
        <end position="57"/>
    </location>
</feature>
<feature type="compositionally biased region" description="Polar residues" evidence="5">
    <location>
        <begin position="421"/>
        <end position="430"/>
    </location>
</feature>
<feature type="compositionally biased region" description="Low complexity" evidence="5">
    <location>
        <begin position="387"/>
        <end position="420"/>
    </location>
</feature>
<dbReference type="Pfam" id="PF10497">
    <property type="entry name" value="zf-4CXXC_R1"/>
    <property type="match status" value="1"/>
</dbReference>
<reference evidence="8" key="1">
    <citation type="submission" date="2016-09" db="EMBL/GenBank/DDBJ databases">
        <authorList>
            <person name="Jeantristanb JTB J.-T."/>
            <person name="Ricardo R."/>
        </authorList>
    </citation>
    <scope>NUCLEOTIDE SEQUENCE [LARGE SCALE GENOMIC DNA]</scope>
</reference>
<dbReference type="InterPro" id="IPR018866">
    <property type="entry name" value="Znf-4CXXC_R1"/>
</dbReference>
<feature type="compositionally biased region" description="Polar residues" evidence="5">
    <location>
        <begin position="227"/>
        <end position="244"/>
    </location>
</feature>
<evidence type="ECO:0000313" key="7">
    <source>
        <dbReference type="EMBL" id="SCV71332.1"/>
    </source>
</evidence>
<feature type="compositionally biased region" description="Low complexity" evidence="5">
    <location>
        <begin position="431"/>
        <end position="445"/>
    </location>
</feature>
<accession>A0A238FBV8</accession>